<gene>
    <name evidence="3" type="ORF">BCR44DRAFT_35452</name>
</gene>
<feature type="chain" id="PRO_5012305239" evidence="2">
    <location>
        <begin position="18"/>
        <end position="145"/>
    </location>
</feature>
<feature type="compositionally biased region" description="Polar residues" evidence="1">
    <location>
        <begin position="109"/>
        <end position="133"/>
    </location>
</feature>
<dbReference type="Proteomes" id="UP000193411">
    <property type="component" value="Unassembled WGS sequence"/>
</dbReference>
<reference evidence="3 4" key="1">
    <citation type="submission" date="2016-07" db="EMBL/GenBank/DDBJ databases">
        <title>Pervasive Adenine N6-methylation of Active Genes in Fungi.</title>
        <authorList>
            <consortium name="DOE Joint Genome Institute"/>
            <person name="Mondo S.J."/>
            <person name="Dannebaum R.O."/>
            <person name="Kuo R.C."/>
            <person name="Labutti K."/>
            <person name="Haridas S."/>
            <person name="Kuo A."/>
            <person name="Salamov A."/>
            <person name="Ahrendt S.R."/>
            <person name="Lipzen A."/>
            <person name="Sullivan W."/>
            <person name="Andreopoulos W.B."/>
            <person name="Clum A."/>
            <person name="Lindquist E."/>
            <person name="Daum C."/>
            <person name="Ramamoorthy G.K."/>
            <person name="Gryganskyi A."/>
            <person name="Culley D."/>
            <person name="Magnuson J.K."/>
            <person name="James T.Y."/>
            <person name="O'Malley M.A."/>
            <person name="Stajich J.E."/>
            <person name="Spatafora J.W."/>
            <person name="Visel A."/>
            <person name="Grigoriev I.V."/>
        </authorList>
    </citation>
    <scope>NUCLEOTIDE SEQUENCE [LARGE SCALE GENOMIC DNA]</scope>
    <source>
        <strain evidence="3 4">PL171</strain>
    </source>
</reference>
<proteinExistence type="predicted"/>
<evidence type="ECO:0000313" key="4">
    <source>
        <dbReference type="Proteomes" id="UP000193411"/>
    </source>
</evidence>
<feature type="signal peptide" evidence="2">
    <location>
        <begin position="1"/>
        <end position="17"/>
    </location>
</feature>
<feature type="compositionally biased region" description="Pro residues" evidence="1">
    <location>
        <begin position="22"/>
        <end position="35"/>
    </location>
</feature>
<accession>A0A1Y2HQ40</accession>
<dbReference type="AlphaFoldDB" id="A0A1Y2HQ40"/>
<evidence type="ECO:0000313" key="3">
    <source>
        <dbReference type="EMBL" id="ORZ35813.1"/>
    </source>
</evidence>
<protein>
    <submittedName>
        <fullName evidence="3">Uncharacterized protein</fullName>
    </submittedName>
</protein>
<keyword evidence="4" id="KW-1185">Reference proteome</keyword>
<keyword evidence="2" id="KW-0732">Signal</keyword>
<evidence type="ECO:0000256" key="1">
    <source>
        <dbReference type="SAM" id="MobiDB-lite"/>
    </source>
</evidence>
<evidence type="ECO:0000256" key="2">
    <source>
        <dbReference type="SAM" id="SignalP"/>
    </source>
</evidence>
<dbReference type="EMBL" id="MCFL01000020">
    <property type="protein sequence ID" value="ORZ35813.1"/>
    <property type="molecule type" value="Genomic_DNA"/>
</dbReference>
<feature type="region of interest" description="Disordered" evidence="1">
    <location>
        <begin position="18"/>
        <end position="39"/>
    </location>
</feature>
<organism evidence="3 4">
    <name type="scientific">Catenaria anguillulae PL171</name>
    <dbReference type="NCBI Taxonomy" id="765915"/>
    <lineage>
        <taxon>Eukaryota</taxon>
        <taxon>Fungi</taxon>
        <taxon>Fungi incertae sedis</taxon>
        <taxon>Blastocladiomycota</taxon>
        <taxon>Blastocladiomycetes</taxon>
        <taxon>Blastocladiales</taxon>
        <taxon>Catenariaceae</taxon>
        <taxon>Catenaria</taxon>
    </lineage>
</organism>
<sequence length="145" mass="15137">MLIGLIAWAVIRRQVAGQCDSPPSPLSPPTTPPSPQTKQVLVKDPVAAPSFSPAFGHAHLVTASTNGPIHYQHHHGQTMATVSTGASFPATLSVQPPMVYLVQAQPQQQLGTGGIQSHPSPTDGGSTHRTSAASIPFSEKELILP</sequence>
<name>A0A1Y2HQ40_9FUNG</name>
<feature type="region of interest" description="Disordered" evidence="1">
    <location>
        <begin position="109"/>
        <end position="145"/>
    </location>
</feature>
<comment type="caution">
    <text evidence="3">The sequence shown here is derived from an EMBL/GenBank/DDBJ whole genome shotgun (WGS) entry which is preliminary data.</text>
</comment>